<keyword evidence="10" id="KW-0943">RNA-mediated gene silencing</keyword>
<evidence type="ECO:0000256" key="5">
    <source>
        <dbReference type="ARBA" id="ARBA00022759"/>
    </source>
</evidence>
<keyword evidence="11" id="KW-0234">DNA repair</keyword>
<dbReference type="GO" id="GO:0016887">
    <property type="term" value="F:ATP hydrolysis activity"/>
    <property type="evidence" value="ECO:0007669"/>
    <property type="project" value="InterPro"/>
</dbReference>
<evidence type="ECO:0000256" key="1">
    <source>
        <dbReference type="ARBA" id="ARBA00004123"/>
    </source>
</evidence>
<dbReference type="Gene3D" id="3.30.565.10">
    <property type="entry name" value="Histidine kinase-like ATPase, C-terminal domain"/>
    <property type="match status" value="1"/>
</dbReference>
<dbReference type="InterPro" id="IPR041006">
    <property type="entry name" value="Morc_S5"/>
</dbReference>
<evidence type="ECO:0000256" key="10">
    <source>
        <dbReference type="ARBA" id="ARBA00023158"/>
    </source>
</evidence>
<name>A0A1D1XNY3_9ARAE</name>
<dbReference type="PANTHER" id="PTHR23336">
    <property type="entry name" value="ZINC FINGER CW-TYPE COILED-COIL DOMAIN PROTEIN 3"/>
    <property type="match status" value="1"/>
</dbReference>
<keyword evidence="9" id="KW-0175">Coiled coil</keyword>
<dbReference type="GO" id="GO:0004519">
    <property type="term" value="F:endonuclease activity"/>
    <property type="evidence" value="ECO:0007669"/>
    <property type="project" value="UniProtKB-KW"/>
</dbReference>
<evidence type="ECO:0000256" key="13">
    <source>
        <dbReference type="SAM" id="MobiDB-lite"/>
    </source>
</evidence>
<dbReference type="InterPro" id="IPR011124">
    <property type="entry name" value="Znf_CW"/>
</dbReference>
<evidence type="ECO:0000256" key="7">
    <source>
        <dbReference type="ARBA" id="ARBA00022771"/>
    </source>
</evidence>
<dbReference type="Pfam" id="PF07496">
    <property type="entry name" value="zf-CW"/>
    <property type="match status" value="1"/>
</dbReference>
<keyword evidence="5" id="KW-0378">Hydrolase</keyword>
<dbReference type="GO" id="GO:0031047">
    <property type="term" value="P:regulatory ncRNA-mediated gene silencing"/>
    <property type="evidence" value="ECO:0007669"/>
    <property type="project" value="UniProtKB-KW"/>
</dbReference>
<evidence type="ECO:0000256" key="9">
    <source>
        <dbReference type="ARBA" id="ARBA00023054"/>
    </source>
</evidence>
<dbReference type="PANTHER" id="PTHR23336:SF11">
    <property type="entry name" value="OS06G0622000 PROTEIN"/>
    <property type="match status" value="1"/>
</dbReference>
<evidence type="ECO:0000259" key="14">
    <source>
        <dbReference type="PROSITE" id="PS51050"/>
    </source>
</evidence>
<evidence type="ECO:0000256" key="8">
    <source>
        <dbReference type="ARBA" id="ARBA00022833"/>
    </source>
</evidence>
<feature type="region of interest" description="Disordered" evidence="13">
    <location>
        <begin position="827"/>
        <end position="887"/>
    </location>
</feature>
<reference evidence="15" key="1">
    <citation type="submission" date="2015-07" db="EMBL/GenBank/DDBJ databases">
        <title>Transcriptome Assembly of Anthurium amnicola.</title>
        <authorList>
            <person name="Suzuki J."/>
        </authorList>
    </citation>
    <scope>NUCLEOTIDE SEQUENCE</scope>
</reference>
<keyword evidence="12" id="KW-0539">Nucleus</keyword>
<dbReference type="GO" id="GO:0008270">
    <property type="term" value="F:zinc ion binding"/>
    <property type="evidence" value="ECO:0007669"/>
    <property type="project" value="UniProtKB-KW"/>
</dbReference>
<protein>
    <submittedName>
        <fullName evidence="15">MORC family CW-type zinc finger protein 3</fullName>
    </submittedName>
</protein>
<dbReference type="GO" id="GO:0006281">
    <property type="term" value="P:DNA repair"/>
    <property type="evidence" value="ECO:0007669"/>
    <property type="project" value="UniProtKB-KW"/>
</dbReference>
<dbReference type="InterPro" id="IPR045261">
    <property type="entry name" value="MORC_ATPase"/>
</dbReference>
<gene>
    <name evidence="15" type="primary">MORC3_3</name>
    <name evidence="15" type="ORF">g.60942</name>
</gene>
<accession>A0A1D1XNY3</accession>
<dbReference type="Pfam" id="PF13589">
    <property type="entry name" value="HATPase_c_3"/>
    <property type="match status" value="1"/>
</dbReference>
<dbReference type="AlphaFoldDB" id="A0A1D1XNY3"/>
<keyword evidence="5" id="KW-0255">Endonuclease</keyword>
<dbReference type="GO" id="GO:0031349">
    <property type="term" value="P:positive regulation of defense response"/>
    <property type="evidence" value="ECO:0007669"/>
    <property type="project" value="UniProtKB-ARBA"/>
</dbReference>
<dbReference type="Pfam" id="PF17942">
    <property type="entry name" value="Morc6_S5"/>
    <property type="match status" value="1"/>
</dbReference>
<organism evidence="15">
    <name type="scientific">Anthurium amnicola</name>
    <dbReference type="NCBI Taxonomy" id="1678845"/>
    <lineage>
        <taxon>Eukaryota</taxon>
        <taxon>Viridiplantae</taxon>
        <taxon>Streptophyta</taxon>
        <taxon>Embryophyta</taxon>
        <taxon>Tracheophyta</taxon>
        <taxon>Spermatophyta</taxon>
        <taxon>Magnoliopsida</taxon>
        <taxon>Liliopsida</taxon>
        <taxon>Araceae</taxon>
        <taxon>Pothoideae</taxon>
        <taxon>Potheae</taxon>
        <taxon>Anthurium</taxon>
    </lineage>
</organism>
<dbReference type="EMBL" id="GDJX01023842">
    <property type="protein sequence ID" value="JAT44094.1"/>
    <property type="molecule type" value="Transcribed_RNA"/>
</dbReference>
<dbReference type="PROSITE" id="PS51050">
    <property type="entry name" value="ZF_CW"/>
    <property type="match status" value="1"/>
</dbReference>
<feature type="domain" description="CW-type" evidence="14">
    <location>
        <begin position="715"/>
        <end position="765"/>
    </location>
</feature>
<evidence type="ECO:0000256" key="12">
    <source>
        <dbReference type="ARBA" id="ARBA00023242"/>
    </source>
</evidence>
<keyword evidence="7" id="KW-0863">Zinc-finger</keyword>
<dbReference type="Gene3D" id="3.30.40.100">
    <property type="match status" value="1"/>
</dbReference>
<proteinExistence type="inferred from homology"/>
<keyword evidence="3" id="KW-0540">Nuclease</keyword>
<dbReference type="SUPFAM" id="SSF55874">
    <property type="entry name" value="ATPase domain of HSP90 chaperone/DNA topoisomerase II/histidine kinase"/>
    <property type="match status" value="1"/>
</dbReference>
<evidence type="ECO:0000256" key="11">
    <source>
        <dbReference type="ARBA" id="ARBA00023204"/>
    </source>
</evidence>
<evidence type="ECO:0000313" key="15">
    <source>
        <dbReference type="EMBL" id="JAT44094.1"/>
    </source>
</evidence>
<feature type="non-terminal residue" evidence="15">
    <location>
        <position position="1"/>
    </location>
</feature>
<evidence type="ECO:0000256" key="4">
    <source>
        <dbReference type="ARBA" id="ARBA00022723"/>
    </source>
</evidence>
<keyword evidence="4" id="KW-0479">Metal-binding</keyword>
<sequence length="887" mass="100046">FGSTDRKCRLSASHIRPFFSAFLSSPSRRSPAICGGNTRCHLQQGGSMKMNIDVDLNEPPVESEDGCTVMLQKDGKPICRAKCPYLPCQIPSLWMICEIRSLAKCGLLEYPHCYLYPDPENPVQRKEWSAFLCFLRKYNRVAHVRSESCDLYILAPDGEKGFNHAKMLYQIKKYDSHDQGFQGSGEIPSGSNAFVHSENFTSKIYSSGLLQQNAVASTTCVNSMFLSSHGVPTCHPSPVHQEDLSHVGQDDRIVFNQLKNGSHKETSSMHIDNYSSNFKPTRMVADPCQQDSSPIKFQSMATRRDTTLQKNFMRTDPSYLVTLGHAHSGWIFGAIAELVDNARDAKASRLDISVESLYSRKEGKRIPVLSVVDNGHGMCHSDISRMLSFGHKQPDVDDVERIGRFGIGFKTGAMRLGRDALILSQTPCSRSVALLSQSFNEDKENLEIPIVTYSKQGNYMDLDLSVQSEASAERHLQTIKKFSPFNEYFIGEKIGRFGENGTGTQIYIWNLDEWGSCYCLEWKNGEMCGLESQGDILIRSRRIRSRPGQISQKVPLDYSLQTYLEVIFLEPRMKIYVQGSLVKSRPLAKSLNKTVIVEGEIVGKPIQLTLGRSQVEWEHMNCGMFLYWHGRLIEAYKRVGGMVHNADMGRGIVGVADVTNIMSDRNGRVWVLNNKQGFQDCEAYAKLEEWLGNRADEYWDKNFDSLDLKRGNATYKPDHEWVQCNKCRKWRVLSPGFDTESLPPEWFCYMPPFNGMCENPEQQVARGVITVSAKRSGCDSQRHKIFAAHKEENSLQNKHQPSKLSVQKGVWGEVACKVKDTLIQKNPRSDACTSHKRRPEGAASNANIKFDSVGDSDDDSTQTIEEIPQRPALKRLRRGPARSSKQS</sequence>
<dbReference type="InterPro" id="IPR036890">
    <property type="entry name" value="HATPase_C_sf"/>
</dbReference>
<evidence type="ECO:0000256" key="6">
    <source>
        <dbReference type="ARBA" id="ARBA00022763"/>
    </source>
</evidence>
<comment type="subcellular location">
    <subcellularLocation>
        <location evidence="1">Nucleus</location>
    </subcellularLocation>
</comment>
<dbReference type="GO" id="GO:0005634">
    <property type="term" value="C:nucleus"/>
    <property type="evidence" value="ECO:0007669"/>
    <property type="project" value="UniProtKB-SubCell"/>
</dbReference>
<comment type="similarity">
    <text evidence="2">Belongs to the MORC ATPase protein family.</text>
</comment>
<evidence type="ECO:0000256" key="2">
    <source>
        <dbReference type="ARBA" id="ARBA00007845"/>
    </source>
</evidence>
<keyword evidence="6" id="KW-0227">DNA damage</keyword>
<keyword evidence="8" id="KW-0862">Zinc</keyword>
<evidence type="ECO:0000256" key="3">
    <source>
        <dbReference type="ARBA" id="ARBA00022722"/>
    </source>
</evidence>